<dbReference type="HOGENOM" id="CLU_046113_7_0_0"/>
<feature type="transmembrane region" description="Helical" evidence="6">
    <location>
        <begin position="12"/>
        <end position="32"/>
    </location>
</feature>
<gene>
    <name evidence="8" type="ordered locus">Mesil_0910</name>
</gene>
<name>D7BC26_ALLS1</name>
<dbReference type="GO" id="GO:0055085">
    <property type="term" value="P:transmembrane transport"/>
    <property type="evidence" value="ECO:0007669"/>
    <property type="project" value="InterPro"/>
</dbReference>
<dbReference type="AlphaFoldDB" id="D7BC26"/>
<dbReference type="Proteomes" id="UP000001916">
    <property type="component" value="Chromosome"/>
</dbReference>
<dbReference type="InterPro" id="IPR035906">
    <property type="entry name" value="MetI-like_sf"/>
</dbReference>
<dbReference type="PANTHER" id="PTHR30177:SF32">
    <property type="entry name" value="GLYCINE BETAINE UPTAKE SYSTEM PERMEASE PROTEIN YEHW"/>
    <property type="match status" value="1"/>
</dbReference>
<dbReference type="CDD" id="cd06261">
    <property type="entry name" value="TM_PBP2"/>
    <property type="match status" value="1"/>
</dbReference>
<comment type="similarity">
    <text evidence="6">Belongs to the binding-protein-dependent transport system permease family.</text>
</comment>
<dbReference type="eggNOG" id="COG1174">
    <property type="taxonomic scope" value="Bacteria"/>
</dbReference>
<feature type="domain" description="ABC transmembrane type-1" evidence="7">
    <location>
        <begin position="57"/>
        <end position="238"/>
    </location>
</feature>
<evidence type="ECO:0000256" key="6">
    <source>
        <dbReference type="RuleBase" id="RU363032"/>
    </source>
</evidence>
<dbReference type="Gene3D" id="1.10.3720.10">
    <property type="entry name" value="MetI-like"/>
    <property type="match status" value="1"/>
</dbReference>
<evidence type="ECO:0000256" key="2">
    <source>
        <dbReference type="ARBA" id="ARBA00022448"/>
    </source>
</evidence>
<feature type="transmembrane region" description="Helical" evidence="6">
    <location>
        <begin position="208"/>
        <end position="234"/>
    </location>
</feature>
<dbReference type="STRING" id="526227.Mesil_0910"/>
<evidence type="ECO:0000259" key="7">
    <source>
        <dbReference type="PROSITE" id="PS50928"/>
    </source>
</evidence>
<dbReference type="SUPFAM" id="SSF161098">
    <property type="entry name" value="MetI-like"/>
    <property type="match status" value="1"/>
</dbReference>
<dbReference type="PROSITE" id="PS50928">
    <property type="entry name" value="ABC_TM1"/>
    <property type="match status" value="1"/>
</dbReference>
<keyword evidence="3 6" id="KW-0812">Transmembrane</keyword>
<accession>D7BC26</accession>
<dbReference type="EMBL" id="CP002042">
    <property type="protein sequence ID" value="ADH62822.1"/>
    <property type="molecule type" value="Genomic_DNA"/>
</dbReference>
<proteinExistence type="inferred from homology"/>
<evidence type="ECO:0000313" key="9">
    <source>
        <dbReference type="Proteomes" id="UP000001916"/>
    </source>
</evidence>
<dbReference type="InterPro" id="IPR051204">
    <property type="entry name" value="ABC_transp_perm/SBD"/>
</dbReference>
<keyword evidence="9" id="KW-1185">Reference proteome</keyword>
<dbReference type="KEGG" id="msv:Mesil_0910"/>
<comment type="subcellular location">
    <subcellularLocation>
        <location evidence="6">Cell membrane</location>
        <topology evidence="6">Multi-pass membrane protein</topology>
    </subcellularLocation>
    <subcellularLocation>
        <location evidence="1">Membrane</location>
        <topology evidence="1">Multi-pass membrane protein</topology>
    </subcellularLocation>
</comment>
<reference evidence="8 9" key="1">
    <citation type="journal article" date="2010" name="Stand. Genomic Sci.">
        <title>Complete genome sequence of Meiothermus silvanus type strain (VI-R2).</title>
        <authorList>
            <person name="Sikorski J."/>
            <person name="Tindall B.J."/>
            <person name="Lowry S."/>
            <person name="Lucas S."/>
            <person name="Nolan M."/>
            <person name="Copeland A."/>
            <person name="Glavina Del Rio T."/>
            <person name="Tice H."/>
            <person name="Cheng J.F."/>
            <person name="Han C."/>
            <person name="Pitluck S."/>
            <person name="Liolios K."/>
            <person name="Ivanova N."/>
            <person name="Mavromatis K."/>
            <person name="Mikhailova N."/>
            <person name="Pati A."/>
            <person name="Goodwin L."/>
            <person name="Chen A."/>
            <person name="Palaniappan K."/>
            <person name="Land M."/>
            <person name="Hauser L."/>
            <person name="Chang Y.J."/>
            <person name="Jeffries C.D."/>
            <person name="Rohde M."/>
            <person name="Goker M."/>
            <person name="Woyke T."/>
            <person name="Bristow J."/>
            <person name="Eisen J.A."/>
            <person name="Markowitz V."/>
            <person name="Hugenholtz P."/>
            <person name="Kyrpides N.C."/>
            <person name="Klenk H.P."/>
            <person name="Lapidus A."/>
        </authorList>
    </citation>
    <scope>NUCLEOTIDE SEQUENCE [LARGE SCALE GENOMIC DNA]</scope>
    <source>
        <strain evidence="9">ATCC 700542 / DSM 9946 / VI-R2</strain>
    </source>
</reference>
<dbReference type="RefSeq" id="WP_013157406.1">
    <property type="nucleotide sequence ID" value="NC_014212.1"/>
</dbReference>
<keyword evidence="4 6" id="KW-1133">Transmembrane helix</keyword>
<keyword evidence="5 6" id="KW-0472">Membrane</keyword>
<organism evidence="8 9">
    <name type="scientific">Allomeiothermus silvanus (strain ATCC 700542 / DSM 9946 / NBRC 106475 / NCIMB 13440 / VI-R2)</name>
    <name type="common">Thermus silvanus</name>
    <dbReference type="NCBI Taxonomy" id="526227"/>
    <lineage>
        <taxon>Bacteria</taxon>
        <taxon>Thermotogati</taxon>
        <taxon>Deinococcota</taxon>
        <taxon>Deinococci</taxon>
        <taxon>Thermales</taxon>
        <taxon>Thermaceae</taxon>
        <taxon>Allomeiothermus</taxon>
    </lineage>
</organism>
<evidence type="ECO:0000256" key="5">
    <source>
        <dbReference type="ARBA" id="ARBA00023136"/>
    </source>
</evidence>
<feature type="transmembrane region" description="Helical" evidence="6">
    <location>
        <begin position="109"/>
        <end position="134"/>
    </location>
</feature>
<keyword evidence="2 6" id="KW-0813">Transport</keyword>
<evidence type="ECO:0000256" key="1">
    <source>
        <dbReference type="ARBA" id="ARBA00004141"/>
    </source>
</evidence>
<evidence type="ECO:0000313" key="8">
    <source>
        <dbReference type="EMBL" id="ADH62822.1"/>
    </source>
</evidence>
<feature type="transmembrane region" description="Helical" evidence="6">
    <location>
        <begin position="61"/>
        <end position="82"/>
    </location>
</feature>
<evidence type="ECO:0000256" key="4">
    <source>
        <dbReference type="ARBA" id="ARBA00022989"/>
    </source>
</evidence>
<dbReference type="Pfam" id="PF00528">
    <property type="entry name" value="BPD_transp_1"/>
    <property type="match status" value="1"/>
</dbReference>
<sequence length="249" mass="26180">MNQIAAPRNKGIWLSLGLWVGVLVLFAQQGLWRTVLGWLFPSVQTPIFERQTLFNLALEHLGLTFVAGGLVLGVGLPLAVWVSRSQGEAFRPLVENLAAVGQTFPPPAVLALALPLFGFGAQGAVLALFIYGLLPVVRNTLEGLAGLPQDVLESARGMGLSPRERLFRVELPLALPVILSGIRTSFVLILATATLAPLVGGGGLGVPIIAGLAVSNLALVAQGAAAVAILAILLDYTFAQLEAFLAPWR</sequence>
<evidence type="ECO:0000256" key="3">
    <source>
        <dbReference type="ARBA" id="ARBA00022692"/>
    </source>
</evidence>
<protein>
    <submittedName>
        <fullName evidence="8">Binding-protein-dependent transport systems inner membrane component</fullName>
    </submittedName>
</protein>
<dbReference type="FunFam" id="1.10.3720.10:FF:000001">
    <property type="entry name" value="Glycine betaine ABC transporter, permease"/>
    <property type="match status" value="1"/>
</dbReference>
<dbReference type="PANTHER" id="PTHR30177">
    <property type="entry name" value="GLYCINE BETAINE/L-PROLINE TRANSPORT SYSTEM PERMEASE PROTEIN PROW"/>
    <property type="match status" value="1"/>
</dbReference>
<dbReference type="InterPro" id="IPR000515">
    <property type="entry name" value="MetI-like"/>
</dbReference>
<dbReference type="GO" id="GO:0005886">
    <property type="term" value="C:plasma membrane"/>
    <property type="evidence" value="ECO:0007669"/>
    <property type="project" value="UniProtKB-SubCell"/>
</dbReference>